<dbReference type="PANTHER" id="PTHR11439">
    <property type="entry name" value="GAG-POL-RELATED RETROTRANSPOSON"/>
    <property type="match status" value="1"/>
</dbReference>
<protein>
    <recommendedName>
        <fullName evidence="3">Reverse transcriptase Ty1/copia-type domain-containing protein</fullName>
    </recommendedName>
</protein>
<comment type="caution">
    <text evidence="1">The sequence shown here is derived from an EMBL/GenBank/DDBJ whole genome shotgun (WGS) entry which is preliminary data.</text>
</comment>
<dbReference type="EMBL" id="VAHF01000009">
    <property type="protein sequence ID" value="TXG53900.1"/>
    <property type="molecule type" value="Genomic_DNA"/>
</dbReference>
<evidence type="ECO:0000313" key="1">
    <source>
        <dbReference type="EMBL" id="TXG53900.1"/>
    </source>
</evidence>
<name>A0A5C7HAA4_9ROSI</name>
<dbReference type="CDD" id="cd09272">
    <property type="entry name" value="RNase_HI_RT_Ty1"/>
    <property type="match status" value="1"/>
</dbReference>
<accession>A0A5C7HAA4</accession>
<keyword evidence="2" id="KW-1185">Reference proteome</keyword>
<dbReference type="AlphaFoldDB" id="A0A5C7HAA4"/>
<organism evidence="1 2">
    <name type="scientific">Acer yangbiense</name>
    <dbReference type="NCBI Taxonomy" id="1000413"/>
    <lineage>
        <taxon>Eukaryota</taxon>
        <taxon>Viridiplantae</taxon>
        <taxon>Streptophyta</taxon>
        <taxon>Embryophyta</taxon>
        <taxon>Tracheophyta</taxon>
        <taxon>Spermatophyta</taxon>
        <taxon>Magnoliopsida</taxon>
        <taxon>eudicotyledons</taxon>
        <taxon>Gunneridae</taxon>
        <taxon>Pentapetalae</taxon>
        <taxon>rosids</taxon>
        <taxon>malvids</taxon>
        <taxon>Sapindales</taxon>
        <taxon>Sapindaceae</taxon>
        <taxon>Hippocastanoideae</taxon>
        <taxon>Acereae</taxon>
        <taxon>Acer</taxon>
    </lineage>
</organism>
<gene>
    <name evidence="1" type="ORF">EZV62_019156</name>
</gene>
<dbReference type="OrthoDB" id="413760at2759"/>
<proteinExistence type="predicted"/>
<dbReference type="Proteomes" id="UP000323000">
    <property type="component" value="Chromosome 9"/>
</dbReference>
<evidence type="ECO:0008006" key="3">
    <source>
        <dbReference type="Google" id="ProtNLM"/>
    </source>
</evidence>
<evidence type="ECO:0000313" key="2">
    <source>
        <dbReference type="Proteomes" id="UP000323000"/>
    </source>
</evidence>
<reference evidence="2" key="1">
    <citation type="journal article" date="2019" name="Gigascience">
        <title>De novo genome assembly of the endangered Acer yangbiense, a plant species with extremely small populations endemic to Yunnan Province, China.</title>
        <authorList>
            <person name="Yang J."/>
            <person name="Wariss H.M."/>
            <person name="Tao L."/>
            <person name="Zhang R."/>
            <person name="Yun Q."/>
            <person name="Hollingsworth P."/>
            <person name="Dao Z."/>
            <person name="Luo G."/>
            <person name="Guo H."/>
            <person name="Ma Y."/>
            <person name="Sun W."/>
        </authorList>
    </citation>
    <scope>NUCLEOTIDE SEQUENCE [LARGE SCALE GENOMIC DNA]</scope>
    <source>
        <strain evidence="2">cv. Malutang</strain>
    </source>
</reference>
<dbReference type="PANTHER" id="PTHR11439:SF502">
    <property type="entry name" value="SECRETED RXLR EFFECTOR PROTEIN 161-LIKE"/>
    <property type="match status" value="1"/>
</dbReference>
<sequence>MLRCKSVATPLACNEKLRKDDGEKKVDETLYRSLVGNLLYLTATRPDIMFAANLLSRFMNSPSQKHFGVGKRDLRYIQGTMNYEIKYRRNFEVNLIGFCDSDWVSCADDIKITFDYVFSLGSGVFSWLSKKQQSVAQSLAEVEYVSASNAASQAIWLRRILEDIGEKQEEATEIFCDNKSAIAMAKNPCFHSKTRHINIKHHFVREAIEEEEINLSYVRSEEQLADILTKALSTTNFQQQRMALGVQEQHIKGENVN</sequence>